<gene>
    <name evidence="4" type="primary">FGENESH: predicted gene_8.222</name>
    <name evidence="5" type="ORF">AAT19DRAFT_15946</name>
    <name evidence="4" type="ORF">BN2166_0043670</name>
</gene>
<evidence type="ECO:0000313" key="7">
    <source>
        <dbReference type="Proteomes" id="UP000239560"/>
    </source>
</evidence>
<feature type="compositionally biased region" description="Basic and acidic residues" evidence="2">
    <location>
        <begin position="281"/>
        <end position="297"/>
    </location>
</feature>
<dbReference type="Gene3D" id="2.160.20.70">
    <property type="match status" value="1"/>
</dbReference>
<protein>
    <submittedName>
        <fullName evidence="4">BY PROTMAP: gi|472581341|gb|EMS19080.1| tubulin folding cofactor C [Rhodosporidium toruloides NP11] gi|647395474|emb|CDR36914.1| RHTO0S02e08460g1_1 [Rhodosporidium toruloides]</fullName>
    </submittedName>
    <submittedName>
        <fullName evidence="5">Tubulin binding cofactor C-domain containing protein</fullName>
    </submittedName>
</protein>
<feature type="compositionally biased region" description="Pro residues" evidence="2">
    <location>
        <begin position="94"/>
        <end position="104"/>
    </location>
</feature>
<evidence type="ECO:0000313" key="4">
    <source>
        <dbReference type="EMBL" id="CTR08506.1"/>
    </source>
</evidence>
<evidence type="ECO:0000313" key="6">
    <source>
        <dbReference type="Proteomes" id="UP000199069"/>
    </source>
</evidence>
<evidence type="ECO:0000313" key="5">
    <source>
        <dbReference type="EMBL" id="PRQ73193.1"/>
    </source>
</evidence>
<comment type="similarity">
    <text evidence="1">Belongs to the TBCC family.</text>
</comment>
<dbReference type="InterPro" id="IPR016098">
    <property type="entry name" value="CAP/MinC_C"/>
</dbReference>
<dbReference type="PANTHER" id="PTHR15139">
    <property type="entry name" value="TUBULIN FOLDING COFACTOR C"/>
    <property type="match status" value="1"/>
</dbReference>
<dbReference type="AlphaFoldDB" id="A0A0K3CMU9"/>
<dbReference type="Proteomes" id="UP000199069">
    <property type="component" value="Unassembled WGS sequence"/>
</dbReference>
<sequence>MDESPLAFVERWTAELRSLQSAIEAKSAAASDLSPRLQRLSEELTARAADIPNSELRRCERELKAAQDALSSQAAPKSKFSFKRSAPASRSATPAPPAATPPLPSIATSSTSTSSPIPPTPLTITSRSDSYLSSADLPANPPSSAAEALALTSLSRCFVYLISTTDGSTLSDRFSALYLSDIKDSVVVLPVISGGSVMVQNCRRCTLVLGGHQFRMHDSRNCLVLLAAGSSPIIERCKGLVFGSYPRSLQSPSSASTATFAIQDFDDPFAMPDRPSPNWRRATEAEETKVEPFLRPEQERWEEARDSALRVVDELNTVAKK</sequence>
<feature type="domain" description="C-CAP/cofactor C-like" evidence="3">
    <location>
        <begin position="138"/>
        <end position="271"/>
    </location>
</feature>
<dbReference type="InterPro" id="IPR017901">
    <property type="entry name" value="C-CAP_CF_C-like"/>
</dbReference>
<dbReference type="PANTHER" id="PTHR15139:SF0">
    <property type="entry name" value="TUBULIN-SPECIFIC CHAPERONE C"/>
    <property type="match status" value="1"/>
</dbReference>
<feature type="compositionally biased region" description="Low complexity" evidence="2">
    <location>
        <begin position="105"/>
        <end position="115"/>
    </location>
</feature>
<reference evidence="4 6" key="1">
    <citation type="submission" date="2015-07" db="EMBL/GenBank/DDBJ databases">
        <authorList>
            <person name="Cajimat M.N.B."/>
            <person name="Milazzo M.L."/>
            <person name="Fulhorst C.F."/>
        </authorList>
    </citation>
    <scope>NUCLEOTIDE SEQUENCE [LARGE SCALE GENOMIC DNA]</scope>
    <source>
        <strain evidence="4">Single colony</strain>
    </source>
</reference>
<dbReference type="STRING" id="5286.A0A0K3CMU9"/>
<dbReference type="OMA" id="YFQHEIT"/>
<feature type="compositionally biased region" description="Low complexity" evidence="2">
    <location>
        <begin position="84"/>
        <end position="93"/>
    </location>
</feature>
<dbReference type="GO" id="GO:0005737">
    <property type="term" value="C:cytoplasm"/>
    <property type="evidence" value="ECO:0007669"/>
    <property type="project" value="TreeGrafter"/>
</dbReference>
<dbReference type="Pfam" id="PF07986">
    <property type="entry name" value="TBCC"/>
    <property type="match status" value="1"/>
</dbReference>
<dbReference type="GO" id="GO:0007021">
    <property type="term" value="P:tubulin complex assembly"/>
    <property type="evidence" value="ECO:0007669"/>
    <property type="project" value="TreeGrafter"/>
</dbReference>
<evidence type="ECO:0000259" key="3">
    <source>
        <dbReference type="PROSITE" id="PS51329"/>
    </source>
</evidence>
<reference evidence="5 7" key="2">
    <citation type="journal article" date="2018" name="Elife">
        <title>Functional genomics of lipid metabolism in the oleaginous yeast Rhodosporidium toruloides.</title>
        <authorList>
            <person name="Coradetti S.T."/>
            <person name="Pinel D."/>
            <person name="Geiselman G."/>
            <person name="Ito M."/>
            <person name="Mondo S."/>
            <person name="Reilly M.C."/>
            <person name="Cheng Y.F."/>
            <person name="Bauer S."/>
            <person name="Grigoriev I."/>
            <person name="Gladden J.M."/>
            <person name="Simmons B.A."/>
            <person name="Brem R."/>
            <person name="Arkin A.P."/>
            <person name="Skerker J.M."/>
        </authorList>
    </citation>
    <scope>NUCLEOTIDE SEQUENCE [LARGE SCALE GENOMIC DNA]</scope>
    <source>
        <strain evidence="5 7">NBRC 0880</strain>
    </source>
</reference>
<dbReference type="PROSITE" id="PS51329">
    <property type="entry name" value="C_CAP_COFACTOR_C"/>
    <property type="match status" value="1"/>
</dbReference>
<dbReference type="EMBL" id="CWKI01000008">
    <property type="protein sequence ID" value="CTR08506.1"/>
    <property type="molecule type" value="Genomic_DNA"/>
</dbReference>
<dbReference type="GO" id="GO:0007023">
    <property type="term" value="P:post-chaperonin tubulin folding pathway"/>
    <property type="evidence" value="ECO:0007669"/>
    <property type="project" value="InterPro"/>
</dbReference>
<proteinExistence type="inferred from homology"/>
<evidence type="ECO:0000256" key="2">
    <source>
        <dbReference type="SAM" id="MobiDB-lite"/>
    </source>
</evidence>
<dbReference type="OrthoDB" id="194775at2759"/>
<feature type="region of interest" description="Disordered" evidence="2">
    <location>
        <begin position="67"/>
        <end position="125"/>
    </location>
</feature>
<feature type="region of interest" description="Disordered" evidence="2">
    <location>
        <begin position="272"/>
        <end position="297"/>
    </location>
</feature>
<dbReference type="Proteomes" id="UP000239560">
    <property type="component" value="Unassembled WGS sequence"/>
</dbReference>
<dbReference type="InterPro" id="IPR027684">
    <property type="entry name" value="TBCC"/>
</dbReference>
<dbReference type="InterPro" id="IPR012945">
    <property type="entry name" value="Tubulin-bd_cofactor_C_dom"/>
</dbReference>
<dbReference type="EMBL" id="LCTV02000008">
    <property type="protein sequence ID" value="PRQ73193.1"/>
    <property type="molecule type" value="Genomic_DNA"/>
</dbReference>
<keyword evidence="6" id="KW-1185">Reference proteome</keyword>
<organism evidence="4 6">
    <name type="scientific">Rhodotorula toruloides</name>
    <name type="common">Yeast</name>
    <name type="synonym">Rhodosporidium toruloides</name>
    <dbReference type="NCBI Taxonomy" id="5286"/>
    <lineage>
        <taxon>Eukaryota</taxon>
        <taxon>Fungi</taxon>
        <taxon>Dikarya</taxon>
        <taxon>Basidiomycota</taxon>
        <taxon>Pucciniomycotina</taxon>
        <taxon>Microbotryomycetes</taxon>
        <taxon>Sporidiobolales</taxon>
        <taxon>Sporidiobolaceae</taxon>
        <taxon>Rhodotorula</taxon>
    </lineage>
</organism>
<evidence type="ECO:0000256" key="1">
    <source>
        <dbReference type="ARBA" id="ARBA00008848"/>
    </source>
</evidence>
<name>A0A0K3CMU9_RHOTO</name>
<accession>A0A0K3CMU9</accession>